<dbReference type="PROSITE" id="PS51782">
    <property type="entry name" value="LYSM"/>
    <property type="match status" value="1"/>
</dbReference>
<evidence type="ECO:0000259" key="3">
    <source>
        <dbReference type="PROSITE" id="PS51840"/>
    </source>
</evidence>
<feature type="compositionally biased region" description="Low complexity" evidence="1">
    <location>
        <begin position="49"/>
        <end position="58"/>
    </location>
</feature>
<dbReference type="InterPro" id="IPR018392">
    <property type="entry name" value="LysM"/>
</dbReference>
<dbReference type="InterPro" id="IPR048972">
    <property type="entry name" value="PMI1_PMIR1-2_C"/>
</dbReference>
<feature type="region of interest" description="Disordered" evidence="1">
    <location>
        <begin position="1073"/>
        <end position="1111"/>
    </location>
</feature>
<feature type="compositionally biased region" description="Basic and acidic residues" evidence="1">
    <location>
        <begin position="1091"/>
        <end position="1107"/>
    </location>
</feature>
<feature type="compositionally biased region" description="Polar residues" evidence="1">
    <location>
        <begin position="359"/>
        <end position="371"/>
    </location>
</feature>
<dbReference type="AlphaFoldDB" id="A0A803MUM2"/>
<name>A0A803MUM2_CHEQI</name>
<dbReference type="Pfam" id="PF01476">
    <property type="entry name" value="LysM"/>
    <property type="match status" value="1"/>
</dbReference>
<protein>
    <submittedName>
        <fullName evidence="4">Uncharacterized protein</fullName>
    </submittedName>
</protein>
<dbReference type="PANTHER" id="PTHR33414:SF1">
    <property type="entry name" value="PROTEIN PLASTID MOVEMENT IMPAIRED 1-RELATED 1"/>
    <property type="match status" value="1"/>
</dbReference>
<feature type="region of interest" description="Disordered" evidence="1">
    <location>
        <begin position="559"/>
        <end position="586"/>
    </location>
</feature>
<dbReference type="OMA" id="GNGPHHS"/>
<proteinExistence type="predicted"/>
<dbReference type="Pfam" id="PF21745">
    <property type="entry name" value="PMI1_PMIR1-2_C"/>
    <property type="match status" value="1"/>
</dbReference>
<dbReference type="Gene3D" id="3.10.350.10">
    <property type="entry name" value="LysM domain"/>
    <property type="match status" value="1"/>
</dbReference>
<evidence type="ECO:0000259" key="2">
    <source>
        <dbReference type="PROSITE" id="PS51782"/>
    </source>
</evidence>
<reference evidence="4" key="2">
    <citation type="submission" date="2021-03" db="UniProtKB">
        <authorList>
            <consortium name="EnsemblPlants"/>
        </authorList>
    </citation>
    <scope>IDENTIFICATION</scope>
</reference>
<feature type="region of interest" description="Disordered" evidence="1">
    <location>
        <begin position="46"/>
        <end position="86"/>
    </location>
</feature>
<dbReference type="PROSITE" id="PS51840">
    <property type="entry name" value="C2_NT"/>
    <property type="match status" value="1"/>
</dbReference>
<dbReference type="InterPro" id="IPR019448">
    <property type="entry name" value="NT-C2"/>
</dbReference>
<feature type="compositionally biased region" description="Basic and acidic residues" evidence="1">
    <location>
        <begin position="77"/>
        <end position="86"/>
    </location>
</feature>
<keyword evidence="5" id="KW-1185">Reference proteome</keyword>
<dbReference type="CDD" id="cd00118">
    <property type="entry name" value="LysM"/>
    <property type="match status" value="1"/>
</dbReference>
<feature type="region of interest" description="Disordered" evidence="1">
    <location>
        <begin position="346"/>
        <end position="371"/>
    </location>
</feature>
<evidence type="ECO:0000313" key="5">
    <source>
        <dbReference type="Proteomes" id="UP000596660"/>
    </source>
</evidence>
<dbReference type="EnsemblPlants" id="AUR62035534-RA">
    <property type="protein sequence ID" value="AUR62035534-RA:cds"/>
    <property type="gene ID" value="AUR62035534"/>
</dbReference>
<dbReference type="Gramene" id="AUR62035534-RA">
    <property type="protein sequence ID" value="AUR62035534-RA:cds"/>
    <property type="gene ID" value="AUR62035534"/>
</dbReference>
<dbReference type="SMART" id="SM00257">
    <property type="entry name" value="LysM"/>
    <property type="match status" value="1"/>
</dbReference>
<feature type="compositionally biased region" description="Acidic residues" evidence="1">
    <location>
        <begin position="571"/>
        <end position="581"/>
    </location>
</feature>
<feature type="compositionally biased region" description="Polar residues" evidence="1">
    <location>
        <begin position="265"/>
        <end position="280"/>
    </location>
</feature>
<organism evidence="4 5">
    <name type="scientific">Chenopodium quinoa</name>
    <name type="common">Quinoa</name>
    <dbReference type="NCBI Taxonomy" id="63459"/>
    <lineage>
        <taxon>Eukaryota</taxon>
        <taxon>Viridiplantae</taxon>
        <taxon>Streptophyta</taxon>
        <taxon>Embryophyta</taxon>
        <taxon>Tracheophyta</taxon>
        <taxon>Spermatophyta</taxon>
        <taxon>Magnoliopsida</taxon>
        <taxon>eudicotyledons</taxon>
        <taxon>Gunneridae</taxon>
        <taxon>Pentapetalae</taxon>
        <taxon>Caryophyllales</taxon>
        <taxon>Chenopodiaceae</taxon>
        <taxon>Chenopodioideae</taxon>
        <taxon>Atripliceae</taxon>
        <taxon>Chenopodium</taxon>
    </lineage>
</organism>
<feature type="domain" description="LysM" evidence="2">
    <location>
        <begin position="1172"/>
        <end position="1220"/>
    </location>
</feature>
<dbReference type="Pfam" id="PF10358">
    <property type="entry name" value="NT-C2"/>
    <property type="match status" value="1"/>
</dbReference>
<accession>A0A803MUM2</accession>
<evidence type="ECO:0000256" key="1">
    <source>
        <dbReference type="SAM" id="MobiDB-lite"/>
    </source>
</evidence>
<sequence length="1221" mass="134368">MSVVDLLSSRIMASRDAARYKRTDDSSKGKLLNEIESISKALYLDRNPSKSSSSAARSLPRTVDKNNVLVSNPTSKHGGDVPSTKEKKSIWNWKPLKAFSHVRNRRFNCCFSLEVHKIEGLPSKFNDISICVHWKRRDGEVVTSPIKVIKGAAGIEQKLTHTCSVYGSRSGPHHSAKYEAKHFLIYAAVYGHPRVDLGKHRVDLTRLLPLTLEELEDEKSSGTWTTSFKLSGEAKGAVMHVSFGYLVLGDGTAHNNKNMLQLLDSKSTARNHVKSNQGDGKSSMRRAGSLPSNLKSSTTTRFMDDVKVLHEVPSSKMSELSSSVSMLYQKFDQEDSDSLVEDKREIQVPTDDDKPVKSSHCSPSESNQENMLNDENSEFSFVEKGVEYLEEKTTLVEDGEKVVNNQDVMEDGAKVVDNQDVVEDGAKVVDNQDVAEGGAKVVNNQDVVEDGAKVVDYQDVIEDGTKVVDNQDVEDGAKVVDSQDVEDGAKIVDNQDVMSSDLSVVYNNAGVSCQMEADFKRDEYVTNDSNFAEKSMCTKESLLEDLESVLSNVADLEKEGLDTSEAKSESSDQENQNEDEPNMVMPSVSLDDLADTVADEFLSMLGVEDSSFALDYETEPESPRERLLREFEKEAEASGCSLFGFDIDEEEMEDYDYYAPTISGWEEYSEDSDFLTVDQHEYPKIRAKVMEDLETQELMQEWGLDEMAFQSSPPDNRGGFGSPIDLPPIESLQLPSLGEGLGPFVQTKTGGFLRSMNPNHFTNAKSGGSLIMQVSSPVVVPAELGSGVIDILQNLASIGLEKLSVQASKLMPLEDITGRTMQQIAWEAVPRVEASESQYMLQDERRDGLHISDGNKQVKQPSSCRKSKKTSASLYFDEGQSEFVSLEDLAPLAVDKIEALSIEGLRIQSGMSDEEAPSNINAQSIGEVSAVERKGITSIASMGLEGAAGLKLLALENSGVDSDDGLMSLSLTLDEWMKLDSGEIDEDERLSERTSKLLAAHHAKNTDLNMFGRKGDKKQGKGSGRRCGLLGNNFTVALMVQLRDPLRDYEPVGTPMLALIQVERVFVPPKPKIYSTVSAPKDSSDEDDLESVTKEEKKQEPEEKTPEQDFIPQYKISEVHVSGLKTELGKKKLWGSSAQQQSGSRWLLANGMGKGKTSFTKPKIAAKSSLPATVASQPGDTLWSISAKFHGSGAKWKQLAALNPHIRNPNVILPNETIKLR</sequence>
<evidence type="ECO:0000313" key="4">
    <source>
        <dbReference type="EnsemblPlants" id="AUR62035534-RA:cds"/>
    </source>
</evidence>
<feature type="domain" description="C2 NT-type" evidence="3">
    <location>
        <begin position="99"/>
        <end position="247"/>
    </location>
</feature>
<feature type="compositionally biased region" description="Basic and acidic residues" evidence="1">
    <location>
        <begin position="346"/>
        <end position="356"/>
    </location>
</feature>
<dbReference type="InterPro" id="IPR039614">
    <property type="entry name" value="PMI1-like"/>
</dbReference>
<feature type="compositionally biased region" description="Basic and acidic residues" evidence="1">
    <location>
        <begin position="559"/>
        <end position="570"/>
    </location>
</feature>
<dbReference type="PANTHER" id="PTHR33414">
    <property type="entry name" value="PROTEIN PLASTID MOVEMENT IMPAIRED 1-RELATED 1"/>
    <property type="match status" value="1"/>
</dbReference>
<gene>
    <name evidence="4" type="primary">LOC110700682</name>
</gene>
<feature type="region of interest" description="Disordered" evidence="1">
    <location>
        <begin position="265"/>
        <end position="297"/>
    </location>
</feature>
<dbReference type="InterPro" id="IPR036779">
    <property type="entry name" value="LysM_dom_sf"/>
</dbReference>
<reference evidence="4" key="1">
    <citation type="journal article" date="2017" name="Nature">
        <title>The genome of Chenopodium quinoa.</title>
        <authorList>
            <person name="Jarvis D.E."/>
            <person name="Ho Y.S."/>
            <person name="Lightfoot D.J."/>
            <person name="Schmoeckel S.M."/>
            <person name="Li B."/>
            <person name="Borm T.J.A."/>
            <person name="Ohyanagi H."/>
            <person name="Mineta K."/>
            <person name="Michell C.T."/>
            <person name="Saber N."/>
            <person name="Kharbatia N.M."/>
            <person name="Rupper R.R."/>
            <person name="Sharp A.R."/>
            <person name="Dally N."/>
            <person name="Boughton B.A."/>
            <person name="Woo Y.H."/>
            <person name="Gao G."/>
            <person name="Schijlen E.G.W.M."/>
            <person name="Guo X."/>
            <person name="Momin A.A."/>
            <person name="Negrao S."/>
            <person name="Al-Babili S."/>
            <person name="Gehring C."/>
            <person name="Roessner U."/>
            <person name="Jung C."/>
            <person name="Murphy K."/>
            <person name="Arold S.T."/>
            <person name="Gojobori T."/>
            <person name="van der Linden C.G."/>
            <person name="van Loo E.N."/>
            <person name="Jellen E.N."/>
            <person name="Maughan P.J."/>
            <person name="Tester M."/>
        </authorList>
    </citation>
    <scope>NUCLEOTIDE SEQUENCE [LARGE SCALE GENOMIC DNA]</scope>
    <source>
        <strain evidence="4">cv. PI 614886</strain>
    </source>
</reference>
<dbReference type="Proteomes" id="UP000596660">
    <property type="component" value="Unplaced"/>
</dbReference>